<evidence type="ECO:0000256" key="1">
    <source>
        <dbReference type="SAM" id="Coils"/>
    </source>
</evidence>
<feature type="compositionally biased region" description="Polar residues" evidence="2">
    <location>
        <begin position="175"/>
        <end position="185"/>
    </location>
</feature>
<organism evidence="3 4">
    <name type="scientific">Pyronema omphalodes (strain CBS 100304)</name>
    <name type="common">Pyronema confluens</name>
    <dbReference type="NCBI Taxonomy" id="1076935"/>
    <lineage>
        <taxon>Eukaryota</taxon>
        <taxon>Fungi</taxon>
        <taxon>Dikarya</taxon>
        <taxon>Ascomycota</taxon>
        <taxon>Pezizomycotina</taxon>
        <taxon>Pezizomycetes</taxon>
        <taxon>Pezizales</taxon>
        <taxon>Pyronemataceae</taxon>
        <taxon>Pyronema</taxon>
    </lineage>
</organism>
<reference evidence="3 4" key="1">
    <citation type="journal article" date="2013" name="PLoS Genet.">
        <title>The genome and development-dependent transcriptomes of Pyronema confluens: a window into fungal evolution.</title>
        <authorList>
            <person name="Traeger S."/>
            <person name="Altegoer F."/>
            <person name="Freitag M."/>
            <person name="Gabaldon T."/>
            <person name="Kempken F."/>
            <person name="Kumar A."/>
            <person name="Marcet-Houben M."/>
            <person name="Poggeler S."/>
            <person name="Stajich J.E."/>
            <person name="Nowrousian M."/>
        </authorList>
    </citation>
    <scope>NUCLEOTIDE SEQUENCE [LARGE SCALE GENOMIC DNA]</scope>
    <source>
        <strain evidence="4">CBS 100304</strain>
        <tissue evidence="3">Vegetative mycelium</tissue>
    </source>
</reference>
<proteinExistence type="predicted"/>
<feature type="coiled-coil region" evidence="1">
    <location>
        <begin position="114"/>
        <end position="141"/>
    </location>
</feature>
<keyword evidence="4" id="KW-1185">Reference proteome</keyword>
<keyword evidence="1" id="KW-0175">Coiled coil</keyword>
<gene>
    <name evidence="3" type="ORF">PCON_14191</name>
</gene>
<name>U4LW44_PYROM</name>
<evidence type="ECO:0000313" key="4">
    <source>
        <dbReference type="Proteomes" id="UP000018144"/>
    </source>
</evidence>
<evidence type="ECO:0000313" key="3">
    <source>
        <dbReference type="EMBL" id="CCX33151.1"/>
    </source>
</evidence>
<dbReference type="Proteomes" id="UP000018144">
    <property type="component" value="Unassembled WGS sequence"/>
</dbReference>
<sequence length="199" mass="22918">MDHPPQTVRQFAQTLNQSRLPIGPIPVQHWFDYTDEDFFIPSQDTGFYYFRNDNEEDTLPEIATEEDFHRFLFHLTSREDAGFDTDYSWHPEIVKKYAHWIPPVGQVTSPRITFNDAVEGLEALDEKAMEARREAAKAMCKGKICCGMHQAPKWDEEKYEEDGEEEEMNDKGNDTATAEENSGDTTVKEEECQDVGDGL</sequence>
<dbReference type="AlphaFoldDB" id="U4LW44"/>
<dbReference type="OrthoDB" id="5462654at2759"/>
<accession>U4LW44</accession>
<evidence type="ECO:0000256" key="2">
    <source>
        <dbReference type="SAM" id="MobiDB-lite"/>
    </source>
</evidence>
<dbReference type="EMBL" id="HF936029">
    <property type="protein sequence ID" value="CCX33151.1"/>
    <property type="molecule type" value="Genomic_DNA"/>
</dbReference>
<protein>
    <submittedName>
        <fullName evidence="3">Uncharacterized protein</fullName>
    </submittedName>
</protein>
<feature type="region of interest" description="Disordered" evidence="2">
    <location>
        <begin position="153"/>
        <end position="199"/>
    </location>
</feature>
<feature type="compositionally biased region" description="Acidic residues" evidence="2">
    <location>
        <begin position="157"/>
        <end position="168"/>
    </location>
</feature>